<accession>A0A137S1K1</accession>
<organism evidence="1 2">
    <name type="scientific">Marinobacter excellens LAMA 842</name>
    <dbReference type="NCBI Taxonomy" id="1306954"/>
    <lineage>
        <taxon>Bacteria</taxon>
        <taxon>Pseudomonadati</taxon>
        <taxon>Pseudomonadota</taxon>
        <taxon>Gammaproteobacteria</taxon>
        <taxon>Pseudomonadales</taxon>
        <taxon>Marinobacteraceae</taxon>
        <taxon>Marinobacter</taxon>
    </lineage>
</organism>
<evidence type="ECO:0000313" key="2">
    <source>
        <dbReference type="Proteomes" id="UP000070282"/>
    </source>
</evidence>
<gene>
    <name evidence="1" type="ORF">J122_4105</name>
</gene>
<dbReference type="PATRIC" id="fig|1306954.6.peg.3182"/>
<keyword evidence="2" id="KW-1185">Reference proteome</keyword>
<evidence type="ECO:0000313" key="1">
    <source>
        <dbReference type="EMBL" id="KXO06309.1"/>
    </source>
</evidence>
<proteinExistence type="predicted"/>
<name>A0A137S1K1_9GAMM</name>
<dbReference type="AlphaFoldDB" id="A0A137S1K1"/>
<dbReference type="Proteomes" id="UP000070282">
    <property type="component" value="Unassembled WGS sequence"/>
</dbReference>
<reference evidence="2" key="1">
    <citation type="submission" date="2015-12" db="EMBL/GenBank/DDBJ databases">
        <authorList>
            <person name="Lima A."/>
            <person name="Farahani Zayas N."/>
            <person name="Castro Da Silva M.A."/>
            <person name="Cabral A."/>
            <person name="Pessatti M.L."/>
        </authorList>
    </citation>
    <scope>NUCLEOTIDE SEQUENCE [LARGE SCALE GENOMIC DNA]</scope>
    <source>
        <strain evidence="2">LAMA 842</strain>
    </source>
</reference>
<dbReference type="RefSeq" id="WP_061333972.1">
    <property type="nucleotide sequence ID" value="NZ_LOCO01000044.1"/>
</dbReference>
<comment type="caution">
    <text evidence="1">The sequence shown here is derived from an EMBL/GenBank/DDBJ whole genome shotgun (WGS) entry which is preliminary data.</text>
</comment>
<dbReference type="EMBL" id="LOCO01000044">
    <property type="protein sequence ID" value="KXO06309.1"/>
    <property type="molecule type" value="Genomic_DNA"/>
</dbReference>
<sequence>MKCPKCRTTDLKPTKIEDGLPVMGCPGCDGASLSLLYYRDWAERNEPVEQSDHFDADVTVENDAKTALSCPKCSKLMTKYSVSSEHKNRIDLCGFCDEAWLDGSEWTLLKSLELAHKLPKVFTDQWQRKVRDEKMESKKVDRLKRLVGESDTAKAVEVRDWLKNHERKMAIVQFIGSE</sequence>
<protein>
    <submittedName>
        <fullName evidence="1">Uncharacterized protein</fullName>
    </submittedName>
</protein>